<evidence type="ECO:0000256" key="5">
    <source>
        <dbReference type="ARBA" id="ARBA00023136"/>
    </source>
</evidence>
<feature type="transmembrane region" description="Helical" evidence="6">
    <location>
        <begin position="254"/>
        <end position="278"/>
    </location>
</feature>
<reference evidence="7 8" key="1">
    <citation type="submission" date="2018-09" db="EMBL/GenBank/DDBJ databases">
        <title>Arachidicoccus sp. nov., a bacterium isolated from soil.</title>
        <authorList>
            <person name="Weon H.-Y."/>
            <person name="Kwon S.-W."/>
            <person name="Lee S.A."/>
        </authorList>
    </citation>
    <scope>NUCLEOTIDE SEQUENCE [LARGE SCALE GENOMIC DNA]</scope>
    <source>
        <strain evidence="7 8">KIS59-12</strain>
    </source>
</reference>
<sequence>MLKAISVPGAKNISFYDVTALFVEQVNEEGLNVRAGAISFNLLIAVPACLLFLCTLLPYITSSKLFYFELQNMILHFTPNIGARQLMLKFLEEIFSKTKNGMLSLGFILAIFYSSNAMMGIIRTFDRSLKEKAKTNFIKKRLRAMKLTMILFMLFIGTLIISMGQGMLFQRIMQVLSIHNLKVQLLIKSLRWFVIAALFLFSTCFIYKYAPTLDKRKKLFSLGAIIATCLLIFSTTLFSFWAQNFSNYSKFYGTIGSILVMMMLIFVNSFVLLIGYELDLSIEELKRRQHSIEVKTN</sequence>
<dbReference type="PANTHER" id="PTHR30213:SF0">
    <property type="entry name" value="UPF0761 MEMBRANE PROTEIN YIHY"/>
    <property type="match status" value="1"/>
</dbReference>
<dbReference type="NCBIfam" id="TIGR00765">
    <property type="entry name" value="yihY_not_rbn"/>
    <property type="match status" value="1"/>
</dbReference>
<dbReference type="GO" id="GO:0005886">
    <property type="term" value="C:plasma membrane"/>
    <property type="evidence" value="ECO:0007669"/>
    <property type="project" value="UniProtKB-SubCell"/>
</dbReference>
<dbReference type="OrthoDB" id="977385at2"/>
<dbReference type="KEGG" id="ark:D6B99_00735"/>
<gene>
    <name evidence="7" type="ORF">D6B99_00735</name>
</gene>
<dbReference type="Pfam" id="PF03631">
    <property type="entry name" value="Virul_fac_BrkB"/>
    <property type="match status" value="1"/>
</dbReference>
<evidence type="ECO:0000313" key="7">
    <source>
        <dbReference type="EMBL" id="AYD46273.1"/>
    </source>
</evidence>
<feature type="transmembrane region" description="Helical" evidence="6">
    <location>
        <begin position="189"/>
        <end position="207"/>
    </location>
</feature>
<dbReference type="InterPro" id="IPR017039">
    <property type="entry name" value="Virul_fac_BrkB"/>
</dbReference>
<accession>A0A386HKN3</accession>
<keyword evidence="5 6" id="KW-0472">Membrane</keyword>
<protein>
    <submittedName>
        <fullName evidence="7">YihY/virulence factor BrkB family protein</fullName>
    </submittedName>
</protein>
<evidence type="ECO:0000256" key="1">
    <source>
        <dbReference type="ARBA" id="ARBA00004651"/>
    </source>
</evidence>
<evidence type="ECO:0000256" key="4">
    <source>
        <dbReference type="ARBA" id="ARBA00022989"/>
    </source>
</evidence>
<dbReference type="Proteomes" id="UP000266118">
    <property type="component" value="Chromosome"/>
</dbReference>
<evidence type="ECO:0000256" key="2">
    <source>
        <dbReference type="ARBA" id="ARBA00022475"/>
    </source>
</evidence>
<name>A0A386HKN3_9BACT</name>
<comment type="subcellular location">
    <subcellularLocation>
        <location evidence="1">Cell membrane</location>
        <topology evidence="1">Multi-pass membrane protein</topology>
    </subcellularLocation>
</comment>
<dbReference type="EMBL" id="CP032489">
    <property type="protein sequence ID" value="AYD46273.1"/>
    <property type="molecule type" value="Genomic_DNA"/>
</dbReference>
<evidence type="ECO:0000313" key="8">
    <source>
        <dbReference type="Proteomes" id="UP000266118"/>
    </source>
</evidence>
<keyword evidence="8" id="KW-1185">Reference proteome</keyword>
<feature type="transmembrane region" description="Helical" evidence="6">
    <location>
        <begin position="219"/>
        <end position="242"/>
    </location>
</feature>
<feature type="transmembrane region" description="Helical" evidence="6">
    <location>
        <begin position="40"/>
        <end position="60"/>
    </location>
</feature>
<dbReference type="PANTHER" id="PTHR30213">
    <property type="entry name" value="INNER MEMBRANE PROTEIN YHJD"/>
    <property type="match status" value="1"/>
</dbReference>
<dbReference type="PIRSF" id="PIRSF035875">
    <property type="entry name" value="RNase_BN"/>
    <property type="match status" value="1"/>
</dbReference>
<evidence type="ECO:0000256" key="6">
    <source>
        <dbReference type="SAM" id="Phobius"/>
    </source>
</evidence>
<feature type="transmembrane region" description="Helical" evidence="6">
    <location>
        <begin position="105"/>
        <end position="126"/>
    </location>
</feature>
<keyword evidence="2" id="KW-1003">Cell membrane</keyword>
<keyword evidence="4 6" id="KW-1133">Transmembrane helix</keyword>
<organism evidence="7 8">
    <name type="scientific">Arachidicoccus soli</name>
    <dbReference type="NCBI Taxonomy" id="2341117"/>
    <lineage>
        <taxon>Bacteria</taxon>
        <taxon>Pseudomonadati</taxon>
        <taxon>Bacteroidota</taxon>
        <taxon>Chitinophagia</taxon>
        <taxon>Chitinophagales</taxon>
        <taxon>Chitinophagaceae</taxon>
        <taxon>Arachidicoccus</taxon>
    </lineage>
</organism>
<proteinExistence type="predicted"/>
<evidence type="ECO:0000256" key="3">
    <source>
        <dbReference type="ARBA" id="ARBA00022692"/>
    </source>
</evidence>
<keyword evidence="3 6" id="KW-0812">Transmembrane</keyword>
<feature type="transmembrane region" description="Helical" evidence="6">
    <location>
        <begin position="147"/>
        <end position="169"/>
    </location>
</feature>
<dbReference type="AlphaFoldDB" id="A0A386HKN3"/>